<evidence type="ECO:0000313" key="1">
    <source>
        <dbReference type="EMBL" id="GHA31630.1"/>
    </source>
</evidence>
<organism evidence="1 2">
    <name type="scientific">Devosia pacifica</name>
    <dbReference type="NCBI Taxonomy" id="1335967"/>
    <lineage>
        <taxon>Bacteria</taxon>
        <taxon>Pseudomonadati</taxon>
        <taxon>Pseudomonadota</taxon>
        <taxon>Alphaproteobacteria</taxon>
        <taxon>Hyphomicrobiales</taxon>
        <taxon>Devosiaceae</taxon>
        <taxon>Devosia</taxon>
    </lineage>
</organism>
<keyword evidence="2" id="KW-1185">Reference proteome</keyword>
<dbReference type="InterPro" id="IPR010323">
    <property type="entry name" value="DUF924"/>
</dbReference>
<reference evidence="1" key="2">
    <citation type="submission" date="2020-09" db="EMBL/GenBank/DDBJ databases">
        <authorList>
            <person name="Sun Q."/>
            <person name="Kim S."/>
        </authorList>
    </citation>
    <scope>NUCLEOTIDE SEQUENCE</scope>
    <source>
        <strain evidence="1">KCTC 32437</strain>
    </source>
</reference>
<dbReference type="Gene3D" id="1.20.58.320">
    <property type="entry name" value="TPR-like"/>
    <property type="match status" value="1"/>
</dbReference>
<dbReference type="RefSeq" id="WP_189426497.1">
    <property type="nucleotide sequence ID" value="NZ_BMZE01000003.1"/>
</dbReference>
<dbReference type="Gene3D" id="1.25.40.10">
    <property type="entry name" value="Tetratricopeptide repeat domain"/>
    <property type="match status" value="1"/>
</dbReference>
<comment type="caution">
    <text evidence="1">The sequence shown here is derived from an EMBL/GenBank/DDBJ whole genome shotgun (WGS) entry which is preliminary data.</text>
</comment>
<proteinExistence type="predicted"/>
<protein>
    <submittedName>
        <fullName evidence="1">Membrane protein</fullName>
    </submittedName>
</protein>
<dbReference type="Proteomes" id="UP000646579">
    <property type="component" value="Unassembled WGS sequence"/>
</dbReference>
<dbReference type="AlphaFoldDB" id="A0A918S9H5"/>
<accession>A0A918S9H5</accession>
<dbReference type="Pfam" id="PF06041">
    <property type="entry name" value="DUF924"/>
    <property type="match status" value="1"/>
</dbReference>
<reference evidence="1" key="1">
    <citation type="journal article" date="2014" name="Int. J. Syst. Evol. Microbiol.">
        <title>Complete genome sequence of Corynebacterium casei LMG S-19264T (=DSM 44701T), isolated from a smear-ripened cheese.</title>
        <authorList>
            <consortium name="US DOE Joint Genome Institute (JGI-PGF)"/>
            <person name="Walter F."/>
            <person name="Albersmeier A."/>
            <person name="Kalinowski J."/>
            <person name="Ruckert C."/>
        </authorList>
    </citation>
    <scope>NUCLEOTIDE SEQUENCE</scope>
    <source>
        <strain evidence="1">KCTC 32437</strain>
    </source>
</reference>
<evidence type="ECO:0000313" key="2">
    <source>
        <dbReference type="Proteomes" id="UP000646579"/>
    </source>
</evidence>
<name>A0A918S9H5_9HYPH</name>
<sequence length="181" mass="21154">MHDYAQILNFWFVEHDKDDWFAGDEAFDRAIAERFADIHRRVAMGEAYEWRTSADGRLAEIIVLDQFSRQLHRGEARAFAQDPMALALAQEAVARGLDQAFEAQRRMFLYMPYMHSESLVVHEQAMQLFTSLGDPEVLKFEEGHRDVISRFGRYPFRNEALGRSSSEEELAYMKEHADRVF</sequence>
<dbReference type="EMBL" id="BMZE01000003">
    <property type="protein sequence ID" value="GHA31630.1"/>
    <property type="molecule type" value="Genomic_DNA"/>
</dbReference>
<gene>
    <name evidence="1" type="ORF">GCM10007989_29620</name>
</gene>
<dbReference type="InterPro" id="IPR011990">
    <property type="entry name" value="TPR-like_helical_dom_sf"/>
</dbReference>
<dbReference type="SUPFAM" id="SSF48452">
    <property type="entry name" value="TPR-like"/>
    <property type="match status" value="1"/>
</dbReference>